<dbReference type="EC" id="5.3.2.1" evidence="9"/>
<dbReference type="OrthoDB" id="255819at2759"/>
<reference evidence="13 14" key="1">
    <citation type="journal article" date="2015" name="Genome Biol. Evol.">
        <title>Phylogenomic analyses indicate that early fungi evolved digesting cell walls of algal ancestors of land plants.</title>
        <authorList>
            <person name="Chang Y."/>
            <person name="Wang S."/>
            <person name="Sekimoto S."/>
            <person name="Aerts A.L."/>
            <person name="Choi C."/>
            <person name="Clum A."/>
            <person name="LaButti K.M."/>
            <person name="Lindquist E.A."/>
            <person name="Yee Ngan C."/>
            <person name="Ohm R.A."/>
            <person name="Salamov A.A."/>
            <person name="Grigoriev I.V."/>
            <person name="Spatafora J.W."/>
            <person name="Berbee M.L."/>
        </authorList>
    </citation>
    <scope>NUCLEOTIDE SEQUENCE [LARGE SCALE GENOMIC DNA]</scope>
    <source>
        <strain evidence="13 14">JEL478</strain>
    </source>
</reference>
<evidence type="ECO:0000256" key="11">
    <source>
        <dbReference type="ARBA" id="ARBA00041912"/>
    </source>
</evidence>
<evidence type="ECO:0000256" key="7">
    <source>
        <dbReference type="ARBA" id="ARBA00036823"/>
    </source>
</evidence>
<dbReference type="GO" id="GO:0050178">
    <property type="term" value="F:phenylpyruvate tautomerase activity"/>
    <property type="evidence" value="ECO:0007669"/>
    <property type="project" value="UniProtKB-EC"/>
</dbReference>
<comment type="subcellular location">
    <subcellularLocation>
        <location evidence="1">Secreted</location>
    </subcellularLocation>
</comment>
<dbReference type="GO" id="GO:0004167">
    <property type="term" value="F:dopachrome isomerase activity"/>
    <property type="evidence" value="ECO:0007669"/>
    <property type="project" value="UniProtKB-EC"/>
</dbReference>
<keyword evidence="14" id="KW-1185">Reference proteome</keyword>
<dbReference type="AlphaFoldDB" id="A0A139A079"/>
<dbReference type="InterPro" id="IPR014347">
    <property type="entry name" value="Tautomerase/MIF_sf"/>
</dbReference>
<dbReference type="InterPro" id="IPR001398">
    <property type="entry name" value="Macrophage_inhib_fac"/>
</dbReference>
<evidence type="ECO:0000313" key="14">
    <source>
        <dbReference type="Proteomes" id="UP000070544"/>
    </source>
</evidence>
<dbReference type="Proteomes" id="UP000070544">
    <property type="component" value="Unassembled WGS sequence"/>
</dbReference>
<comment type="similarity">
    <text evidence="2">Belongs to the MIF family.</text>
</comment>
<organism evidence="13 14">
    <name type="scientific">Gonapodya prolifera (strain JEL478)</name>
    <name type="common">Monoblepharis prolifera</name>
    <dbReference type="NCBI Taxonomy" id="1344416"/>
    <lineage>
        <taxon>Eukaryota</taxon>
        <taxon>Fungi</taxon>
        <taxon>Fungi incertae sedis</taxon>
        <taxon>Chytridiomycota</taxon>
        <taxon>Chytridiomycota incertae sedis</taxon>
        <taxon>Monoblepharidomycetes</taxon>
        <taxon>Monoblepharidales</taxon>
        <taxon>Gonapodyaceae</taxon>
        <taxon>Gonapodya</taxon>
    </lineage>
</organism>
<comment type="catalytic activity">
    <reaction evidence="6">
        <text>3-phenylpyruvate = enol-phenylpyruvate</text>
        <dbReference type="Rhea" id="RHEA:17097"/>
        <dbReference type="ChEBI" id="CHEBI:16815"/>
        <dbReference type="ChEBI" id="CHEBI:18005"/>
        <dbReference type="EC" id="5.3.2.1"/>
    </reaction>
</comment>
<protein>
    <recommendedName>
        <fullName evidence="12">L-dopachrome isomerase</fullName>
        <ecNumber evidence="9">5.3.2.1</ecNumber>
        <ecNumber evidence="8">5.3.3.12</ecNumber>
    </recommendedName>
    <alternativeName>
        <fullName evidence="10">L-dopachrome tautomerase</fullName>
    </alternativeName>
    <alternativeName>
        <fullName evidence="11">Phenylpyruvate tautomerase</fullName>
    </alternativeName>
</protein>
<comment type="catalytic activity">
    <reaction evidence="7">
        <text>L-dopachrome = 5,6-dihydroxyindole-2-carboxylate</text>
        <dbReference type="Rhea" id="RHEA:13041"/>
        <dbReference type="ChEBI" id="CHEBI:16875"/>
        <dbReference type="ChEBI" id="CHEBI:57509"/>
        <dbReference type="EC" id="5.3.3.12"/>
    </reaction>
</comment>
<evidence type="ECO:0000256" key="9">
    <source>
        <dbReference type="ARBA" id="ARBA00039086"/>
    </source>
</evidence>
<evidence type="ECO:0000256" key="2">
    <source>
        <dbReference type="ARBA" id="ARBA00005851"/>
    </source>
</evidence>
<dbReference type="PANTHER" id="PTHR11954:SF6">
    <property type="entry name" value="MACROPHAGE MIGRATION INHIBITORY FACTOR"/>
    <property type="match status" value="1"/>
</dbReference>
<dbReference type="PANTHER" id="PTHR11954">
    <property type="entry name" value="D-DOPACHROME DECARBOXYLASE"/>
    <property type="match status" value="1"/>
</dbReference>
<accession>A0A139A079</accession>
<evidence type="ECO:0000256" key="8">
    <source>
        <dbReference type="ARBA" id="ARBA00038932"/>
    </source>
</evidence>
<evidence type="ECO:0000256" key="6">
    <source>
        <dbReference type="ARBA" id="ARBA00036735"/>
    </source>
</evidence>
<dbReference type="EMBL" id="KQ965842">
    <property type="protein sequence ID" value="KXS09945.1"/>
    <property type="molecule type" value="Genomic_DNA"/>
</dbReference>
<evidence type="ECO:0000256" key="10">
    <source>
        <dbReference type="ARBA" id="ARBA00041631"/>
    </source>
</evidence>
<evidence type="ECO:0000256" key="12">
    <source>
        <dbReference type="ARBA" id="ARBA00042730"/>
    </source>
</evidence>
<evidence type="ECO:0000256" key="1">
    <source>
        <dbReference type="ARBA" id="ARBA00004613"/>
    </source>
</evidence>
<dbReference type="STRING" id="1344416.A0A139A079"/>
<dbReference type="Pfam" id="PF01187">
    <property type="entry name" value="MIF"/>
    <property type="match status" value="1"/>
</dbReference>
<dbReference type="EC" id="5.3.3.12" evidence="8"/>
<evidence type="ECO:0000256" key="5">
    <source>
        <dbReference type="ARBA" id="ARBA00023235"/>
    </source>
</evidence>
<proteinExistence type="inferred from homology"/>
<evidence type="ECO:0000256" key="3">
    <source>
        <dbReference type="ARBA" id="ARBA00022514"/>
    </source>
</evidence>
<name>A0A139A079_GONPJ</name>
<gene>
    <name evidence="13" type="ORF">M427DRAFT_38050</name>
</gene>
<evidence type="ECO:0000256" key="4">
    <source>
        <dbReference type="ARBA" id="ARBA00022525"/>
    </source>
</evidence>
<keyword evidence="5" id="KW-0413">Isomerase</keyword>
<dbReference type="GO" id="GO:0005615">
    <property type="term" value="C:extracellular space"/>
    <property type="evidence" value="ECO:0007669"/>
    <property type="project" value="UniProtKB-KW"/>
</dbReference>
<dbReference type="Gene3D" id="3.30.429.10">
    <property type="entry name" value="Macrophage Migration Inhibitory Factor"/>
    <property type="match status" value="1"/>
</dbReference>
<sequence>MPLCEVKLNFPVVKQASIELAKALSKGVVTALGKPEAYMQVYVQSDVPLTFGGTDSPAALVQVSSIGGISSDQNKKTASFVTQTLKAQFSDLSGDRVYVLFADIAGANWAQNGKTFG</sequence>
<keyword evidence="4" id="KW-0964">Secreted</keyword>
<dbReference type="SUPFAM" id="SSF55331">
    <property type="entry name" value="Tautomerase/MIF"/>
    <property type="match status" value="1"/>
</dbReference>
<evidence type="ECO:0000313" key="13">
    <source>
        <dbReference type="EMBL" id="KXS09945.1"/>
    </source>
</evidence>
<keyword evidence="3" id="KW-0202">Cytokine</keyword>